<dbReference type="Pfam" id="PF03159">
    <property type="entry name" value="XRN_N"/>
    <property type="match status" value="1"/>
</dbReference>
<dbReference type="GO" id="GO:0006397">
    <property type="term" value="P:mRNA processing"/>
    <property type="evidence" value="ECO:0007669"/>
    <property type="project" value="UniProtKB-UniRule"/>
</dbReference>
<evidence type="ECO:0000313" key="13">
    <source>
        <dbReference type="EMBL" id="OMJ81927.1"/>
    </source>
</evidence>
<evidence type="ECO:0000256" key="10">
    <source>
        <dbReference type="PIRNR" id="PIRNR037239"/>
    </source>
</evidence>
<dbReference type="InterPro" id="IPR004859">
    <property type="entry name" value="Xrn1_N"/>
</dbReference>
<dbReference type="GO" id="GO:0000956">
    <property type="term" value="P:nuclear-transcribed mRNA catabolic process"/>
    <property type="evidence" value="ECO:0007669"/>
    <property type="project" value="TreeGrafter"/>
</dbReference>
<evidence type="ECO:0000256" key="5">
    <source>
        <dbReference type="ARBA" id="ARBA00022722"/>
    </source>
</evidence>
<keyword evidence="11" id="KW-0863">Zinc-finger</keyword>
<dbReference type="PANTHER" id="PTHR12341">
    <property type="entry name" value="5'-&gt;3' EXORIBONUCLEASE"/>
    <property type="match status" value="1"/>
</dbReference>
<dbReference type="AlphaFoldDB" id="A0A1R2BZ47"/>
<sequence>MGVPTFFKWLSLRYPKSIVQSNSAQHELPNFDNLYLDMNGIIHPCCNPPEGDKPTSEEQMFENIFKYVEELVNLVKPRNLIYLAIDGVAPRAKMNQQRARRYRKIQEERERPRAQTSDFRFDSNVITPGTPFMYRLSEAIHKFVLKKLQTSWKNLQVIFSDSNNPGEGEHKILEFVRIQRSLPNYNPNTKHVIFGADADLIMLSLITHEAHFYIIRESLIDFRTLYCKTCGQTGHFEQDCERIARSDQPSTSSKFQFIKVPVLRQYLFYEFKDLTKFPIFDFERIIDDFVFLCFFVGNDFLPHLPSMHIRDGAIDGLIYLYGKIFPKLGGYLTENGKVVLYRVDMIMAEVGKIEEEYFKEKEEREMFIRKRYEGSKKKNDIKEDNVGSSDNPIEVEDIIKLGQEGWKLRYYSEKFKVEGEEVEEFRRRIHTSYMEGLSWVFEYYFQGCASWGWYFPFHYAPFASDLYNSASLRLKFEYGNPFQPYAQLLSVLPAESCTALPIALRPLITEDISEISDFYPRDFHLDINGKRFAWQGVMLLPFIEENRLLQALQEKISLLDIDDIERNSEGETFLYSNKEIPGVNMNFISKKPKFRMYTIDEGCTIRFDVVQNHVKGKHQSKKLDGVVDADLEVDESIFRAGDRRGFGASNMISMIAKNFAMDPYNDKWRPQNRNFKVCEIVKNDPKPEKKPRAEPPQETLVDNIKKLVALLGGGKK</sequence>
<dbReference type="EC" id="3.1.13.-" evidence="10"/>
<evidence type="ECO:0000256" key="1">
    <source>
        <dbReference type="ARBA" id="ARBA00004123"/>
    </source>
</evidence>
<dbReference type="GO" id="GO:0006364">
    <property type="term" value="P:rRNA processing"/>
    <property type="evidence" value="ECO:0007669"/>
    <property type="project" value="UniProtKB-KW"/>
</dbReference>
<dbReference type="Gene3D" id="1.25.40.1050">
    <property type="match status" value="1"/>
</dbReference>
<dbReference type="GO" id="GO:0005634">
    <property type="term" value="C:nucleus"/>
    <property type="evidence" value="ECO:0007669"/>
    <property type="project" value="UniProtKB-SubCell"/>
</dbReference>
<dbReference type="CDD" id="cd18673">
    <property type="entry name" value="PIN_XRN1-2-like"/>
    <property type="match status" value="1"/>
</dbReference>
<evidence type="ECO:0000256" key="8">
    <source>
        <dbReference type="ARBA" id="ARBA00023054"/>
    </source>
</evidence>
<proteinExistence type="inferred from homology"/>
<dbReference type="PROSITE" id="PS50158">
    <property type="entry name" value="ZF_CCHC"/>
    <property type="match status" value="1"/>
</dbReference>
<dbReference type="Pfam" id="PF17846">
    <property type="entry name" value="XRN_M"/>
    <property type="match status" value="1"/>
</dbReference>
<keyword evidence="3" id="KW-0698">rRNA processing</keyword>
<reference evidence="13 14" key="1">
    <citation type="submission" date="2016-11" db="EMBL/GenBank/DDBJ databases">
        <title>The macronuclear genome of Stentor coeruleus: a giant cell with tiny introns.</title>
        <authorList>
            <person name="Slabodnick M."/>
            <person name="Ruby J.G."/>
            <person name="Reiff S.B."/>
            <person name="Swart E.C."/>
            <person name="Gosai S."/>
            <person name="Prabakaran S."/>
            <person name="Witkowska E."/>
            <person name="Larue G.E."/>
            <person name="Fisher S."/>
            <person name="Freeman R.M."/>
            <person name="Gunawardena J."/>
            <person name="Chu W."/>
            <person name="Stover N.A."/>
            <person name="Gregory B.D."/>
            <person name="Nowacki M."/>
            <person name="Derisi J."/>
            <person name="Roy S.W."/>
            <person name="Marshall W.F."/>
            <person name="Sood P."/>
        </authorList>
    </citation>
    <scope>NUCLEOTIDE SEQUENCE [LARGE SCALE GENOMIC DNA]</scope>
    <source>
        <strain evidence="13">WM001</strain>
    </source>
</reference>
<keyword evidence="9" id="KW-0539">Nucleus</keyword>
<dbReference type="Proteomes" id="UP000187209">
    <property type="component" value="Unassembled WGS sequence"/>
</dbReference>
<feature type="domain" description="CCHC-type" evidence="12">
    <location>
        <begin position="227"/>
        <end position="242"/>
    </location>
</feature>
<evidence type="ECO:0000256" key="7">
    <source>
        <dbReference type="ARBA" id="ARBA00022839"/>
    </source>
</evidence>
<accession>A0A1R2BZ47</accession>
<dbReference type="PANTHER" id="PTHR12341:SF41">
    <property type="entry name" value="5'-3' EXORIBONUCLEASE 2"/>
    <property type="match status" value="1"/>
</dbReference>
<comment type="subcellular location">
    <subcellularLocation>
        <location evidence="1">Nucleus</location>
    </subcellularLocation>
</comment>
<evidence type="ECO:0000256" key="11">
    <source>
        <dbReference type="PROSITE-ProRule" id="PRU00047"/>
    </source>
</evidence>
<keyword evidence="14" id="KW-1185">Reference proteome</keyword>
<dbReference type="OrthoDB" id="372487at2759"/>
<evidence type="ECO:0000256" key="4">
    <source>
        <dbReference type="ARBA" id="ARBA00022664"/>
    </source>
</evidence>
<organism evidence="13 14">
    <name type="scientific">Stentor coeruleus</name>
    <dbReference type="NCBI Taxonomy" id="5963"/>
    <lineage>
        <taxon>Eukaryota</taxon>
        <taxon>Sar</taxon>
        <taxon>Alveolata</taxon>
        <taxon>Ciliophora</taxon>
        <taxon>Postciliodesmatophora</taxon>
        <taxon>Heterotrichea</taxon>
        <taxon>Heterotrichida</taxon>
        <taxon>Stentoridae</taxon>
        <taxon>Stentor</taxon>
    </lineage>
</organism>
<keyword evidence="8" id="KW-0175">Coiled coil</keyword>
<keyword evidence="11" id="KW-0862">Zinc</keyword>
<dbReference type="PIRSF" id="PIRSF037239">
    <property type="entry name" value="Exonuclease_Xrn2"/>
    <property type="match status" value="1"/>
</dbReference>
<evidence type="ECO:0000256" key="9">
    <source>
        <dbReference type="ARBA" id="ARBA00023242"/>
    </source>
</evidence>
<evidence type="ECO:0000256" key="2">
    <source>
        <dbReference type="ARBA" id="ARBA00006994"/>
    </source>
</evidence>
<dbReference type="GO" id="GO:0004534">
    <property type="term" value="F:5'-3' RNA exonuclease activity"/>
    <property type="evidence" value="ECO:0007669"/>
    <property type="project" value="UniProtKB-UniRule"/>
</dbReference>
<comment type="function">
    <text evidence="10">Possesses 5'-&gt;3' exoribonuclease activity. May promote termination of transcription by RNA polymerase II.</text>
</comment>
<protein>
    <recommendedName>
        <fullName evidence="10">5'-3' exoribonuclease</fullName>
        <ecNumber evidence="10">3.1.13.-</ecNumber>
    </recommendedName>
</protein>
<keyword evidence="5 10" id="KW-0540">Nuclease</keyword>
<evidence type="ECO:0000256" key="3">
    <source>
        <dbReference type="ARBA" id="ARBA00022552"/>
    </source>
</evidence>
<evidence type="ECO:0000259" key="12">
    <source>
        <dbReference type="PROSITE" id="PS50158"/>
    </source>
</evidence>
<dbReference type="InterPro" id="IPR027073">
    <property type="entry name" value="5_3_exoribonuclease"/>
</dbReference>
<dbReference type="InterPro" id="IPR017151">
    <property type="entry name" value="Xrn2/3/4"/>
</dbReference>
<dbReference type="InterPro" id="IPR041412">
    <property type="entry name" value="Xrn1_helical"/>
</dbReference>
<dbReference type="GO" id="GO:0008270">
    <property type="term" value="F:zinc ion binding"/>
    <property type="evidence" value="ECO:0007669"/>
    <property type="project" value="UniProtKB-KW"/>
</dbReference>
<dbReference type="GO" id="GO:0003723">
    <property type="term" value="F:RNA binding"/>
    <property type="evidence" value="ECO:0007669"/>
    <property type="project" value="TreeGrafter"/>
</dbReference>
<gene>
    <name evidence="13" type="ORF">SteCoe_17518</name>
</gene>
<dbReference type="EMBL" id="MPUH01000361">
    <property type="protein sequence ID" value="OMJ81927.1"/>
    <property type="molecule type" value="Genomic_DNA"/>
</dbReference>
<comment type="caution">
    <text evidence="13">The sequence shown here is derived from an EMBL/GenBank/DDBJ whole genome shotgun (WGS) entry which is preliminary data.</text>
</comment>
<keyword evidence="4 10" id="KW-0507">mRNA processing</keyword>
<evidence type="ECO:0000256" key="6">
    <source>
        <dbReference type="ARBA" id="ARBA00022801"/>
    </source>
</evidence>
<evidence type="ECO:0000313" key="14">
    <source>
        <dbReference type="Proteomes" id="UP000187209"/>
    </source>
</evidence>
<keyword evidence="11" id="KW-0479">Metal-binding</keyword>
<dbReference type="Gene3D" id="3.40.50.12390">
    <property type="match status" value="2"/>
</dbReference>
<name>A0A1R2BZ47_9CILI</name>
<dbReference type="InterPro" id="IPR001878">
    <property type="entry name" value="Znf_CCHC"/>
</dbReference>
<keyword evidence="7 10" id="KW-0269">Exonuclease</keyword>
<keyword evidence="6 10" id="KW-0378">Hydrolase</keyword>
<comment type="similarity">
    <text evidence="2 10">Belongs to the 5'-3' exonuclease family. XRN2/RAT1 subfamily.</text>
</comment>